<gene>
    <name evidence="2" type="ORF">ACFFFP_05070</name>
</gene>
<reference evidence="2 3" key="1">
    <citation type="submission" date="2024-09" db="EMBL/GenBank/DDBJ databases">
        <authorList>
            <person name="Sun Q."/>
            <person name="Mori K."/>
        </authorList>
    </citation>
    <scope>NUCLEOTIDE SEQUENCE [LARGE SCALE GENOMIC DNA]</scope>
    <source>
        <strain evidence="2 3">NCAIM B.02340</strain>
    </source>
</reference>
<dbReference type="Proteomes" id="UP001589830">
    <property type="component" value="Unassembled WGS sequence"/>
</dbReference>
<accession>A0ABV6Q0B4</accession>
<name>A0ABV6Q0B4_9DEIN</name>
<dbReference type="InterPro" id="IPR043964">
    <property type="entry name" value="P-loop_TraG"/>
</dbReference>
<comment type="caution">
    <text evidence="2">The sequence shown here is derived from an EMBL/GenBank/DDBJ whole genome shotgun (WGS) entry which is preliminary data.</text>
</comment>
<proteinExistence type="predicted"/>
<dbReference type="SUPFAM" id="SSF52540">
    <property type="entry name" value="P-loop containing nucleoside triphosphate hydrolases"/>
    <property type="match status" value="1"/>
</dbReference>
<dbReference type="InterPro" id="IPR027417">
    <property type="entry name" value="P-loop_NTPase"/>
</dbReference>
<dbReference type="InterPro" id="IPR051162">
    <property type="entry name" value="T4SS_component"/>
</dbReference>
<dbReference type="Gene3D" id="1.10.8.730">
    <property type="match status" value="1"/>
</dbReference>
<dbReference type="PANTHER" id="PTHR30121:SF12">
    <property type="entry name" value="TYPE IV SECRETION SYSTEM PROTEIN CAGE"/>
    <property type="match status" value="1"/>
</dbReference>
<dbReference type="Gene3D" id="3.40.50.300">
    <property type="entry name" value="P-loop containing nucleotide triphosphate hydrolases"/>
    <property type="match status" value="1"/>
</dbReference>
<evidence type="ECO:0000259" key="1">
    <source>
        <dbReference type="Pfam" id="PF19044"/>
    </source>
</evidence>
<evidence type="ECO:0000313" key="3">
    <source>
        <dbReference type="Proteomes" id="UP001589830"/>
    </source>
</evidence>
<sequence length="854" mass="95936">MTSASRGSLFSRAREDSLTALLPYWEIQDGLVVLNDGRVELGVRLELQPTLFASTAYMEGLVGVIKTILRSGVPEGSRARLVVEVSPAPFARVERYRDLQASHPTARFLQERRYEAWRERWQRGQVLEKRVYLSVLLGRPRHKRRRVPFTPEEWKEVVAEAERVRTRIVRAASAYRILAFPMSDQELFAVLYRYFNPALALAEVPQYQQTWQRYPREAIRRIPSLRPPTLRAQIARSEVDNSYRDALYVGGMWAGILSLYTVPDETYAEMGDVLAQAGGDRFYLVMDFLHEPFELAIRALKARARRYYSASQSGTYVDPNVRVGQVETEGAITHVSQMGDHIFQVGASLILLERDRQVLEERVSQAVSTLSQVPGNPFRVLRNGLLAPWLTLAPFSGGIAEEKVYLLETNAAHFFPTTGAWSGSPRPVALFRTRQGALVSVDPFDKRMRNYNGIVVGGSGSGKTFAVQYLLSELLRDEKVSVVILDRGKNYQALVEAFGGAMVEIRPGAGASINPFDLEEGEVEPTPEKKGDLLKLLRAMVPPGGDPTQEAVENAILEAAIDQTYKRATTVDLREDGTGQRSYIEEKRYLGARLSDLVKTLLTLDEIGGRGVSPSEKEVARSLALRLQSWTGDSPMGTFVDRPTSVPVSTARVVCYELEGLDAYEGLDVVGTVLMADLIWKRAKEGKKRGEERNLLVVLDEAWKVFKNPYAASLVEELYRRFRHLGGGIWSITQSLQDYSGESAGRILQNTTWVFLFRVQGEEEHVRRVFGLSDRAMAVWKSLGGVKGLYGEVMVWAVRDDRKEGDVLQLWPTPYDYWLFTSAQDEVALRKAMAEKYGGDILRAVVDLAEGRRP</sequence>
<dbReference type="PANTHER" id="PTHR30121">
    <property type="entry name" value="UNCHARACTERIZED PROTEIN YJGR-RELATED"/>
    <property type="match status" value="1"/>
</dbReference>
<keyword evidence="3" id="KW-1185">Reference proteome</keyword>
<feature type="domain" description="TraG P-loop" evidence="1">
    <location>
        <begin position="439"/>
        <end position="568"/>
    </location>
</feature>
<organism evidence="2 3">
    <name type="scientific">Thermus composti</name>
    <dbReference type="NCBI Taxonomy" id="532059"/>
    <lineage>
        <taxon>Bacteria</taxon>
        <taxon>Thermotogati</taxon>
        <taxon>Deinococcota</taxon>
        <taxon>Deinococci</taxon>
        <taxon>Thermales</taxon>
        <taxon>Thermaceae</taxon>
        <taxon>Thermus</taxon>
    </lineage>
</organism>
<dbReference type="Pfam" id="PF19044">
    <property type="entry name" value="P-loop_TraG"/>
    <property type="match status" value="1"/>
</dbReference>
<dbReference type="EMBL" id="JBHLTW010000017">
    <property type="protein sequence ID" value="MFC0595536.1"/>
    <property type="molecule type" value="Genomic_DNA"/>
</dbReference>
<evidence type="ECO:0000313" key="2">
    <source>
        <dbReference type="EMBL" id="MFC0595536.1"/>
    </source>
</evidence>
<protein>
    <submittedName>
        <fullName evidence="2">VirB4 family type IV secretion system protein</fullName>
    </submittedName>
</protein>
<dbReference type="RefSeq" id="WP_188847347.1">
    <property type="nucleotide sequence ID" value="NZ_BMPJ01000012.1"/>
</dbReference>